<evidence type="ECO:0000256" key="8">
    <source>
        <dbReference type="ARBA" id="ARBA00048617"/>
    </source>
</evidence>
<evidence type="ECO:0000256" key="9">
    <source>
        <dbReference type="RuleBase" id="RU366031"/>
    </source>
</evidence>
<evidence type="ECO:0000256" key="1">
    <source>
        <dbReference type="ARBA" id="ARBA00004772"/>
    </source>
</evidence>
<dbReference type="InterPro" id="IPR003754">
    <property type="entry name" value="4pyrrol_synth_uPrphyn_synth"/>
</dbReference>
<keyword evidence="5 9" id="KW-0627">Porphyrin biosynthesis</keyword>
<dbReference type="PANTHER" id="PTHR38042:SF1">
    <property type="entry name" value="UROPORPHYRINOGEN-III SYNTHASE, CHLOROPLASTIC"/>
    <property type="match status" value="1"/>
</dbReference>
<dbReference type="NCBIfam" id="NF006621">
    <property type="entry name" value="PRK09189.1"/>
    <property type="match status" value="1"/>
</dbReference>
<comment type="similarity">
    <text evidence="2 9">Belongs to the uroporphyrinogen-III synthase family.</text>
</comment>
<reference evidence="11 12" key="1">
    <citation type="submission" date="2022-02" db="EMBL/GenBank/DDBJ databases">
        <title>Draft genome sequence of Mezorhizobium retamae strain IRAMC:0171 isolated from Retama raetam nodules.</title>
        <authorList>
            <person name="Bengaied R."/>
            <person name="Sbissi I."/>
            <person name="Huber K."/>
            <person name="Ghodbane F."/>
            <person name="Nouioui I."/>
            <person name="Tarhouni M."/>
            <person name="Gtari M."/>
        </authorList>
    </citation>
    <scope>NUCLEOTIDE SEQUENCE [LARGE SCALE GENOMIC DNA]</scope>
    <source>
        <strain evidence="11 12">IRAMC:0171</strain>
    </source>
</reference>
<keyword evidence="12" id="KW-1185">Reference proteome</keyword>
<evidence type="ECO:0000313" key="12">
    <source>
        <dbReference type="Proteomes" id="UP001201701"/>
    </source>
</evidence>
<comment type="pathway">
    <text evidence="1 9">Porphyrin-containing compound metabolism; protoporphyrin-IX biosynthesis; coproporphyrinogen-III from 5-aminolevulinate: step 3/4.</text>
</comment>
<dbReference type="Proteomes" id="UP001201701">
    <property type="component" value="Unassembled WGS sequence"/>
</dbReference>
<dbReference type="EC" id="4.2.1.75" evidence="3 9"/>
<evidence type="ECO:0000256" key="5">
    <source>
        <dbReference type="ARBA" id="ARBA00023244"/>
    </source>
</evidence>
<dbReference type="GO" id="GO:0004852">
    <property type="term" value="F:uroporphyrinogen-III synthase activity"/>
    <property type="evidence" value="ECO:0007669"/>
    <property type="project" value="UniProtKB-EC"/>
</dbReference>
<dbReference type="Pfam" id="PF02602">
    <property type="entry name" value="HEM4"/>
    <property type="match status" value="1"/>
</dbReference>
<evidence type="ECO:0000256" key="7">
    <source>
        <dbReference type="ARBA" id="ARBA00040167"/>
    </source>
</evidence>
<keyword evidence="4 9" id="KW-0456">Lyase</keyword>
<dbReference type="RefSeq" id="WP_239362372.1">
    <property type="nucleotide sequence ID" value="NZ_JAKREW010000002.1"/>
</dbReference>
<feature type="domain" description="Tetrapyrrole biosynthesis uroporphyrinogen III synthase" evidence="10">
    <location>
        <begin position="15"/>
        <end position="231"/>
    </location>
</feature>
<name>A0ABS9QA58_9HYPH</name>
<evidence type="ECO:0000313" key="11">
    <source>
        <dbReference type="EMBL" id="MCG7504286.1"/>
    </source>
</evidence>
<proteinExistence type="inferred from homology"/>
<dbReference type="InterPro" id="IPR039793">
    <property type="entry name" value="UROS/Hem4"/>
</dbReference>
<dbReference type="PANTHER" id="PTHR38042">
    <property type="entry name" value="UROPORPHYRINOGEN-III SYNTHASE, CHLOROPLASTIC"/>
    <property type="match status" value="1"/>
</dbReference>
<organism evidence="11 12">
    <name type="scientific">Mesorhizobium retamae</name>
    <dbReference type="NCBI Taxonomy" id="2912854"/>
    <lineage>
        <taxon>Bacteria</taxon>
        <taxon>Pseudomonadati</taxon>
        <taxon>Pseudomonadota</taxon>
        <taxon>Alphaproteobacteria</taxon>
        <taxon>Hyphomicrobiales</taxon>
        <taxon>Phyllobacteriaceae</taxon>
        <taxon>Mesorhizobium</taxon>
    </lineage>
</organism>
<comment type="caution">
    <text evidence="11">The sequence shown here is derived from an EMBL/GenBank/DDBJ whole genome shotgun (WGS) entry which is preliminary data.</text>
</comment>
<accession>A0ABS9QA58</accession>
<evidence type="ECO:0000256" key="2">
    <source>
        <dbReference type="ARBA" id="ARBA00008133"/>
    </source>
</evidence>
<evidence type="ECO:0000259" key="10">
    <source>
        <dbReference type="Pfam" id="PF02602"/>
    </source>
</evidence>
<evidence type="ECO:0000256" key="3">
    <source>
        <dbReference type="ARBA" id="ARBA00013109"/>
    </source>
</evidence>
<sequence length="238" mass="25129">MKRVLVTRPEPGASRTAARLRELGFEPVVLPLSETRTLPVTLETSPNAMAALLVTSANAVRHTPSNVLQQLADLPCHVVGPKTADAARSAGLYVAETGSGDARQLAERIAPSLFGRTAGYLCGRVRSADFEAFLAEQGVKVLAIETYDTVPIDYPGKVAATHLAGQPVAAALLYSAKAAQAYSALVQRPELARYFEETRVLSLSARVAQALNAGFPSRIAIAGRPDEDALLTLLGAPD</sequence>
<dbReference type="EMBL" id="JAKREW010000002">
    <property type="protein sequence ID" value="MCG7504286.1"/>
    <property type="molecule type" value="Genomic_DNA"/>
</dbReference>
<dbReference type="CDD" id="cd06578">
    <property type="entry name" value="HemD"/>
    <property type="match status" value="1"/>
</dbReference>
<comment type="function">
    <text evidence="6 9">Catalyzes cyclization of the linear tetrapyrrole, hydroxymethylbilane, to the macrocyclic uroporphyrinogen III.</text>
</comment>
<dbReference type="SUPFAM" id="SSF69618">
    <property type="entry name" value="HemD-like"/>
    <property type="match status" value="1"/>
</dbReference>
<evidence type="ECO:0000256" key="6">
    <source>
        <dbReference type="ARBA" id="ARBA00037589"/>
    </source>
</evidence>
<dbReference type="InterPro" id="IPR036108">
    <property type="entry name" value="4pyrrol_syn_uPrphyn_synt_sf"/>
</dbReference>
<comment type="catalytic activity">
    <reaction evidence="8 9">
        <text>hydroxymethylbilane = uroporphyrinogen III + H2O</text>
        <dbReference type="Rhea" id="RHEA:18965"/>
        <dbReference type="ChEBI" id="CHEBI:15377"/>
        <dbReference type="ChEBI" id="CHEBI:57308"/>
        <dbReference type="ChEBI" id="CHEBI:57845"/>
        <dbReference type="EC" id="4.2.1.75"/>
    </reaction>
</comment>
<evidence type="ECO:0000256" key="4">
    <source>
        <dbReference type="ARBA" id="ARBA00023239"/>
    </source>
</evidence>
<protein>
    <recommendedName>
        <fullName evidence="7 9">Uroporphyrinogen-III synthase</fullName>
        <ecNumber evidence="3 9">4.2.1.75</ecNumber>
    </recommendedName>
</protein>
<dbReference type="Gene3D" id="3.40.50.10090">
    <property type="match status" value="2"/>
</dbReference>
<gene>
    <name evidence="11" type="ORF">L4923_04560</name>
</gene>